<accession>A0AAW1QFG2</accession>
<dbReference type="PROSITE" id="PS51184">
    <property type="entry name" value="JMJC"/>
    <property type="match status" value="1"/>
</dbReference>
<reference evidence="8 9" key="1">
    <citation type="journal article" date="2024" name="Nat. Commun.">
        <title>Phylogenomics reveals the evolutionary origins of lichenization in chlorophyte algae.</title>
        <authorList>
            <person name="Puginier C."/>
            <person name="Libourel C."/>
            <person name="Otte J."/>
            <person name="Skaloud P."/>
            <person name="Haon M."/>
            <person name="Grisel S."/>
            <person name="Petersen M."/>
            <person name="Berrin J.G."/>
            <person name="Delaux P.M."/>
            <person name="Dal Grande F."/>
            <person name="Keller J."/>
        </authorList>
    </citation>
    <scope>NUCLEOTIDE SEQUENCE [LARGE SCALE GENOMIC DNA]</scope>
    <source>
        <strain evidence="8 9">SAG 2043</strain>
    </source>
</reference>
<keyword evidence="2" id="KW-0479">Metal-binding</keyword>
<dbReference type="Gene3D" id="2.60.120.650">
    <property type="entry name" value="Cupin"/>
    <property type="match status" value="1"/>
</dbReference>
<dbReference type="GO" id="GO:0046872">
    <property type="term" value="F:metal ion binding"/>
    <property type="evidence" value="ECO:0007669"/>
    <property type="project" value="UniProtKB-KW"/>
</dbReference>
<keyword evidence="6" id="KW-0804">Transcription</keyword>
<keyword evidence="9" id="KW-1185">Reference proteome</keyword>
<dbReference type="GO" id="GO:0016491">
    <property type="term" value="F:oxidoreductase activity"/>
    <property type="evidence" value="ECO:0007669"/>
    <property type="project" value="UniProtKB-KW"/>
</dbReference>
<dbReference type="InterPro" id="IPR041667">
    <property type="entry name" value="Cupin_8"/>
</dbReference>
<evidence type="ECO:0000256" key="1">
    <source>
        <dbReference type="ARBA" id="ARBA00006801"/>
    </source>
</evidence>
<organism evidence="8 9">
    <name type="scientific">[Myrmecia] bisecta</name>
    <dbReference type="NCBI Taxonomy" id="41462"/>
    <lineage>
        <taxon>Eukaryota</taxon>
        <taxon>Viridiplantae</taxon>
        <taxon>Chlorophyta</taxon>
        <taxon>core chlorophytes</taxon>
        <taxon>Trebouxiophyceae</taxon>
        <taxon>Trebouxiales</taxon>
        <taxon>Trebouxiaceae</taxon>
        <taxon>Myrmecia</taxon>
    </lineage>
</organism>
<protein>
    <recommendedName>
        <fullName evidence="7">JmjC domain-containing protein</fullName>
    </recommendedName>
</protein>
<evidence type="ECO:0000256" key="5">
    <source>
        <dbReference type="ARBA" id="ARBA00023015"/>
    </source>
</evidence>
<dbReference type="EMBL" id="JALJOR010000003">
    <property type="protein sequence ID" value="KAK9820097.1"/>
    <property type="molecule type" value="Genomic_DNA"/>
</dbReference>
<comment type="caution">
    <text evidence="8">The sequence shown here is derived from an EMBL/GenBank/DDBJ whole genome shotgun (WGS) entry which is preliminary data.</text>
</comment>
<keyword evidence="4" id="KW-0408">Iron</keyword>
<dbReference type="Proteomes" id="UP001489004">
    <property type="component" value="Unassembled WGS sequence"/>
</dbReference>
<keyword evidence="3" id="KW-0560">Oxidoreductase</keyword>
<evidence type="ECO:0000259" key="7">
    <source>
        <dbReference type="PROSITE" id="PS51184"/>
    </source>
</evidence>
<comment type="similarity">
    <text evidence="1">Belongs to the JARID1 histone demethylase family.</text>
</comment>
<dbReference type="SMART" id="SM00558">
    <property type="entry name" value="JmjC"/>
    <property type="match status" value="1"/>
</dbReference>
<gene>
    <name evidence="8" type="ORF">WJX72_006107</name>
</gene>
<dbReference type="PANTHER" id="PTHR23123">
    <property type="entry name" value="PHD/F-BOX CONTAINING PROTEIN"/>
    <property type="match status" value="1"/>
</dbReference>
<dbReference type="AlphaFoldDB" id="A0AAW1QFG2"/>
<dbReference type="InterPro" id="IPR003347">
    <property type="entry name" value="JmjC_dom"/>
</dbReference>
<sequence length="234" mass="26131">MQQWQAYFGTPAAERTSLLNVVSLPLADTALADVVVTPAAVRQIDLIARVWPREEEQRPEVLLYALMSPEGAFTDFHCDFGGSAVWYHVISGCKTFLMVPPTAANMLAFEEWASSAKQASLFFGDRADGCVRCELSSNDTLLIPSGWPHAVVTSQDSVVAQFRFPLYKQLLWHAAVYYLGELQSIIATGCRTEWWRASWWELDGLTALVGALKRWLARLSQVHTLIRPARVLSS</sequence>
<dbReference type="Pfam" id="PF13621">
    <property type="entry name" value="Cupin_8"/>
    <property type="match status" value="1"/>
</dbReference>
<dbReference type="SUPFAM" id="SSF51197">
    <property type="entry name" value="Clavaminate synthase-like"/>
    <property type="match status" value="1"/>
</dbReference>
<name>A0AAW1QFG2_9CHLO</name>
<keyword evidence="5" id="KW-0805">Transcription regulation</keyword>
<evidence type="ECO:0000256" key="6">
    <source>
        <dbReference type="ARBA" id="ARBA00023163"/>
    </source>
</evidence>
<dbReference type="InterPro" id="IPR050690">
    <property type="entry name" value="JHDM1_Histone_Demethylase"/>
</dbReference>
<feature type="domain" description="JmjC" evidence="7">
    <location>
        <begin position="13"/>
        <end position="179"/>
    </location>
</feature>
<evidence type="ECO:0000313" key="9">
    <source>
        <dbReference type="Proteomes" id="UP001489004"/>
    </source>
</evidence>
<evidence type="ECO:0000256" key="2">
    <source>
        <dbReference type="ARBA" id="ARBA00022723"/>
    </source>
</evidence>
<evidence type="ECO:0000313" key="8">
    <source>
        <dbReference type="EMBL" id="KAK9820097.1"/>
    </source>
</evidence>
<proteinExistence type="inferred from homology"/>
<evidence type="ECO:0000256" key="4">
    <source>
        <dbReference type="ARBA" id="ARBA00023004"/>
    </source>
</evidence>
<evidence type="ECO:0000256" key="3">
    <source>
        <dbReference type="ARBA" id="ARBA00023002"/>
    </source>
</evidence>